<evidence type="ECO:0000313" key="2">
    <source>
        <dbReference type="EMBL" id="TGN81012.1"/>
    </source>
</evidence>
<keyword evidence="3" id="KW-1185">Reference proteome</keyword>
<dbReference type="GO" id="GO:0008270">
    <property type="term" value="F:zinc ion binding"/>
    <property type="evidence" value="ECO:0007669"/>
    <property type="project" value="InterPro"/>
</dbReference>
<feature type="domain" description="Enoyl reductase (ER)" evidence="1">
    <location>
        <begin position="25"/>
        <end position="341"/>
    </location>
</feature>
<dbReference type="Pfam" id="PF16884">
    <property type="entry name" value="ADH_N_2"/>
    <property type="match status" value="1"/>
</dbReference>
<dbReference type="PANTHER" id="PTHR43677">
    <property type="entry name" value="SHORT-CHAIN DEHYDROGENASE/REDUCTASE"/>
    <property type="match status" value="1"/>
</dbReference>
<dbReference type="InterPro" id="IPR051397">
    <property type="entry name" value="Zn-ADH-like_protein"/>
</dbReference>
<dbReference type="InterPro" id="IPR011032">
    <property type="entry name" value="GroES-like_sf"/>
</dbReference>
<dbReference type="InterPro" id="IPR020843">
    <property type="entry name" value="ER"/>
</dbReference>
<dbReference type="InterPro" id="IPR036291">
    <property type="entry name" value="NAD(P)-bd_dom_sf"/>
</dbReference>
<name>A0A4Z1DDD4_9ACTN</name>
<comment type="caution">
    <text evidence="2">The sequence shown here is derived from an EMBL/GenBank/DDBJ whole genome shotgun (WGS) entry which is preliminary data.</text>
</comment>
<dbReference type="SMART" id="SM00829">
    <property type="entry name" value="PKS_ER"/>
    <property type="match status" value="1"/>
</dbReference>
<organism evidence="2 3">
    <name type="scientific">Streptomyces bauhiniae</name>
    <dbReference type="NCBI Taxonomy" id="2340725"/>
    <lineage>
        <taxon>Bacteria</taxon>
        <taxon>Bacillati</taxon>
        <taxon>Actinomycetota</taxon>
        <taxon>Actinomycetes</taxon>
        <taxon>Kitasatosporales</taxon>
        <taxon>Streptomycetaceae</taxon>
        <taxon>Streptomyces</taxon>
    </lineage>
</organism>
<dbReference type="CDD" id="cd05288">
    <property type="entry name" value="PGDH"/>
    <property type="match status" value="1"/>
</dbReference>
<dbReference type="GO" id="GO:0016491">
    <property type="term" value="F:oxidoreductase activity"/>
    <property type="evidence" value="ECO:0007669"/>
    <property type="project" value="InterPro"/>
</dbReference>
<dbReference type="PROSITE" id="PS01162">
    <property type="entry name" value="QOR_ZETA_CRYSTAL"/>
    <property type="match status" value="1"/>
</dbReference>
<protein>
    <submittedName>
        <fullName evidence="2">NADP-dependent oxidoreductase</fullName>
    </submittedName>
</protein>
<dbReference type="Gene3D" id="3.40.50.720">
    <property type="entry name" value="NAD(P)-binding Rossmann-like Domain"/>
    <property type="match status" value="1"/>
</dbReference>
<dbReference type="SUPFAM" id="SSF51735">
    <property type="entry name" value="NAD(P)-binding Rossmann-fold domains"/>
    <property type="match status" value="1"/>
</dbReference>
<sequence>MPSAPPATAREVRLAAVPDGLPVPGDLTVAEVPVPTPAPGHVLVRNRAFQVFAGLRTLIGGAARDTPVPGLRPGDPLFGPAVGEVVAGAGTFRPGELVTHPLGWREYALVPVAACAPVDPALPDPLAALSSGSTAYGALTRTAPVRAGDVVLVTGAAGGVGSLAGQIARLLGAARVIGTTGSPAKAARLVEELGFDAVVTAGTRTDPGAFAAGLAEAAPDGIDVLLDTVGGHQLAAAVEAARVGARFALVGALAGQLAAQGAGASAPVELDGFRLVVRGVTLTGYRGSLHPGVEEEWAGRFGGWLRSGEIRFPVTRVAGIGRAPEALAGLVAGQYAGTVVVELP</sequence>
<dbReference type="Proteomes" id="UP000298159">
    <property type="component" value="Unassembled WGS sequence"/>
</dbReference>
<dbReference type="PANTHER" id="PTHR43677:SF4">
    <property type="entry name" value="QUINONE OXIDOREDUCTASE-LIKE PROTEIN 2"/>
    <property type="match status" value="1"/>
</dbReference>
<evidence type="ECO:0000259" key="1">
    <source>
        <dbReference type="SMART" id="SM00829"/>
    </source>
</evidence>
<evidence type="ECO:0000313" key="3">
    <source>
        <dbReference type="Proteomes" id="UP000298159"/>
    </source>
</evidence>
<dbReference type="SUPFAM" id="SSF50129">
    <property type="entry name" value="GroES-like"/>
    <property type="match status" value="1"/>
</dbReference>
<dbReference type="AlphaFoldDB" id="A0A4Z1DDD4"/>
<dbReference type="Gene3D" id="3.90.180.10">
    <property type="entry name" value="Medium-chain alcohol dehydrogenases, catalytic domain"/>
    <property type="match status" value="1"/>
</dbReference>
<proteinExistence type="predicted"/>
<dbReference type="InterPro" id="IPR002364">
    <property type="entry name" value="Quin_OxRdtase/zeta-crystal_CS"/>
</dbReference>
<reference evidence="2 3" key="1">
    <citation type="submission" date="2019-04" db="EMBL/GenBank/DDBJ databases">
        <title>Streptomyces sp. nov. Bv016 isolated from bark of Buahinia variegata.</title>
        <authorList>
            <person name="Kanchanasin P."/>
            <person name="Tanasupawat S."/>
            <person name="Yuki M."/>
            <person name="Kudo T."/>
        </authorList>
    </citation>
    <scope>NUCLEOTIDE SEQUENCE [LARGE SCALE GENOMIC DNA]</scope>
    <source>
        <strain evidence="2 3">Bv016</strain>
    </source>
</reference>
<gene>
    <name evidence="2" type="ORF">E5083_00285</name>
</gene>
<accession>A0A4Z1DDD4</accession>
<dbReference type="EMBL" id="SRRT01000001">
    <property type="protein sequence ID" value="TGN81012.1"/>
    <property type="molecule type" value="Genomic_DNA"/>
</dbReference>
<dbReference type="Pfam" id="PF00107">
    <property type="entry name" value="ADH_zinc_N"/>
    <property type="match status" value="1"/>
</dbReference>
<dbReference type="InterPro" id="IPR041694">
    <property type="entry name" value="ADH_N_2"/>
</dbReference>
<dbReference type="InterPro" id="IPR013149">
    <property type="entry name" value="ADH-like_C"/>
</dbReference>
<dbReference type="RefSeq" id="WP_135783595.1">
    <property type="nucleotide sequence ID" value="NZ_SRRT01000001.1"/>
</dbReference>
<dbReference type="GeneID" id="95446037"/>